<reference evidence="2" key="1">
    <citation type="submission" date="2011-08" db="EMBL/GenBank/DDBJ databases">
        <authorList>
            <person name="Rombauts S."/>
        </authorList>
    </citation>
    <scope>NUCLEOTIDE SEQUENCE</scope>
    <source>
        <strain evidence="2">London</strain>
    </source>
</reference>
<dbReference type="EnsemblMetazoa" id="tetur06g04270.1">
    <property type="protein sequence ID" value="tetur06g04270.1"/>
    <property type="gene ID" value="tetur06g04270"/>
</dbReference>
<keyword evidence="2" id="KW-1185">Reference proteome</keyword>
<sequence length="202" mass="22575">MDFSDDFFDVWSAQWLDYVDCPESIDEWIVLKIIPSIVHFQPVSPSQMVLMKSHDVNEPVPINNPNSIEYSSTSLTYYNSTTLNSSYISNLFGPLGSIDIGSFYSNYHAGMVPSSHRPLSLAKDCSKVQEPWIPSVAKKLLASYYSPLSMKSELLTNQVMLDAFESVALQEAVQAFKDIIFTRTHDQSSSSILVRSSGPTES</sequence>
<accession>T1K7H4</accession>
<dbReference type="EMBL" id="CAEY01001805">
    <property type="status" value="NOT_ANNOTATED_CDS"/>
    <property type="molecule type" value="Genomic_DNA"/>
</dbReference>
<dbReference type="HOGENOM" id="CLU_1356212_0_0_1"/>
<evidence type="ECO:0000313" key="1">
    <source>
        <dbReference type="EnsemblMetazoa" id="tetur06g04270.1"/>
    </source>
</evidence>
<name>T1K7H4_TETUR</name>
<evidence type="ECO:0000313" key="2">
    <source>
        <dbReference type="Proteomes" id="UP000015104"/>
    </source>
</evidence>
<protein>
    <submittedName>
        <fullName evidence="1">Uncharacterized protein</fullName>
    </submittedName>
</protein>
<dbReference type="Proteomes" id="UP000015104">
    <property type="component" value="Unassembled WGS sequence"/>
</dbReference>
<proteinExistence type="predicted"/>
<reference evidence="1" key="2">
    <citation type="submission" date="2015-06" db="UniProtKB">
        <authorList>
            <consortium name="EnsemblMetazoa"/>
        </authorList>
    </citation>
    <scope>IDENTIFICATION</scope>
</reference>
<dbReference type="AlphaFoldDB" id="T1K7H4"/>
<organism evidence="1 2">
    <name type="scientific">Tetranychus urticae</name>
    <name type="common">Two-spotted spider mite</name>
    <dbReference type="NCBI Taxonomy" id="32264"/>
    <lineage>
        <taxon>Eukaryota</taxon>
        <taxon>Metazoa</taxon>
        <taxon>Ecdysozoa</taxon>
        <taxon>Arthropoda</taxon>
        <taxon>Chelicerata</taxon>
        <taxon>Arachnida</taxon>
        <taxon>Acari</taxon>
        <taxon>Acariformes</taxon>
        <taxon>Trombidiformes</taxon>
        <taxon>Prostigmata</taxon>
        <taxon>Eleutherengona</taxon>
        <taxon>Raphignathae</taxon>
        <taxon>Tetranychoidea</taxon>
        <taxon>Tetranychidae</taxon>
        <taxon>Tetranychus</taxon>
    </lineage>
</organism>